<dbReference type="AlphaFoldDB" id="A0A5C3MV56"/>
<sequence>MATTHNFVGDKLVDELPSQATQKLSDDDLTKKEAQRLQGGAQEPGANKRAGAASLDPSGT</sequence>
<organism evidence="2 3">
    <name type="scientific">Heliocybe sulcata</name>
    <dbReference type="NCBI Taxonomy" id="5364"/>
    <lineage>
        <taxon>Eukaryota</taxon>
        <taxon>Fungi</taxon>
        <taxon>Dikarya</taxon>
        <taxon>Basidiomycota</taxon>
        <taxon>Agaricomycotina</taxon>
        <taxon>Agaricomycetes</taxon>
        <taxon>Gloeophyllales</taxon>
        <taxon>Gloeophyllaceae</taxon>
        <taxon>Heliocybe</taxon>
    </lineage>
</organism>
<name>A0A5C3MV56_9AGAM</name>
<keyword evidence="3" id="KW-1185">Reference proteome</keyword>
<evidence type="ECO:0000313" key="3">
    <source>
        <dbReference type="Proteomes" id="UP000305948"/>
    </source>
</evidence>
<gene>
    <name evidence="2" type="ORF">OE88DRAFT_1664012</name>
</gene>
<dbReference type="EMBL" id="ML213518">
    <property type="protein sequence ID" value="TFK48823.1"/>
    <property type="molecule type" value="Genomic_DNA"/>
</dbReference>
<evidence type="ECO:0000256" key="1">
    <source>
        <dbReference type="SAM" id="MobiDB-lite"/>
    </source>
</evidence>
<evidence type="ECO:0000313" key="2">
    <source>
        <dbReference type="EMBL" id="TFK48823.1"/>
    </source>
</evidence>
<dbReference type="Proteomes" id="UP000305948">
    <property type="component" value="Unassembled WGS sequence"/>
</dbReference>
<dbReference type="OrthoDB" id="3003491at2759"/>
<reference evidence="2 3" key="1">
    <citation type="journal article" date="2019" name="Nat. Ecol. Evol.">
        <title>Megaphylogeny resolves global patterns of mushroom evolution.</title>
        <authorList>
            <person name="Varga T."/>
            <person name="Krizsan K."/>
            <person name="Foldi C."/>
            <person name="Dima B."/>
            <person name="Sanchez-Garcia M."/>
            <person name="Sanchez-Ramirez S."/>
            <person name="Szollosi G.J."/>
            <person name="Szarkandi J.G."/>
            <person name="Papp V."/>
            <person name="Albert L."/>
            <person name="Andreopoulos W."/>
            <person name="Angelini C."/>
            <person name="Antonin V."/>
            <person name="Barry K.W."/>
            <person name="Bougher N.L."/>
            <person name="Buchanan P."/>
            <person name="Buyck B."/>
            <person name="Bense V."/>
            <person name="Catcheside P."/>
            <person name="Chovatia M."/>
            <person name="Cooper J."/>
            <person name="Damon W."/>
            <person name="Desjardin D."/>
            <person name="Finy P."/>
            <person name="Geml J."/>
            <person name="Haridas S."/>
            <person name="Hughes K."/>
            <person name="Justo A."/>
            <person name="Karasinski D."/>
            <person name="Kautmanova I."/>
            <person name="Kiss B."/>
            <person name="Kocsube S."/>
            <person name="Kotiranta H."/>
            <person name="LaButti K.M."/>
            <person name="Lechner B.E."/>
            <person name="Liimatainen K."/>
            <person name="Lipzen A."/>
            <person name="Lukacs Z."/>
            <person name="Mihaltcheva S."/>
            <person name="Morgado L.N."/>
            <person name="Niskanen T."/>
            <person name="Noordeloos M.E."/>
            <person name="Ohm R.A."/>
            <person name="Ortiz-Santana B."/>
            <person name="Ovrebo C."/>
            <person name="Racz N."/>
            <person name="Riley R."/>
            <person name="Savchenko A."/>
            <person name="Shiryaev A."/>
            <person name="Soop K."/>
            <person name="Spirin V."/>
            <person name="Szebenyi C."/>
            <person name="Tomsovsky M."/>
            <person name="Tulloss R.E."/>
            <person name="Uehling J."/>
            <person name="Grigoriev I.V."/>
            <person name="Vagvolgyi C."/>
            <person name="Papp T."/>
            <person name="Martin F.M."/>
            <person name="Miettinen O."/>
            <person name="Hibbett D.S."/>
            <person name="Nagy L.G."/>
        </authorList>
    </citation>
    <scope>NUCLEOTIDE SEQUENCE [LARGE SCALE GENOMIC DNA]</scope>
    <source>
        <strain evidence="2 3">OMC1185</strain>
    </source>
</reference>
<protein>
    <submittedName>
        <fullName evidence="2">Uncharacterized protein</fullName>
    </submittedName>
</protein>
<accession>A0A5C3MV56</accession>
<proteinExistence type="predicted"/>
<feature type="compositionally biased region" description="Basic and acidic residues" evidence="1">
    <location>
        <begin position="24"/>
        <end position="35"/>
    </location>
</feature>
<feature type="region of interest" description="Disordered" evidence="1">
    <location>
        <begin position="1"/>
        <end position="60"/>
    </location>
</feature>